<keyword evidence="6" id="KW-0378">Hydrolase</keyword>
<evidence type="ECO:0000256" key="2">
    <source>
        <dbReference type="ARBA" id="ARBA00010875"/>
    </source>
</evidence>
<evidence type="ECO:0000256" key="7">
    <source>
        <dbReference type="ARBA" id="ARBA00022833"/>
    </source>
</evidence>
<protein>
    <recommendedName>
        <fullName evidence="10">rRNA maturation factor</fullName>
    </recommendedName>
</protein>
<dbReference type="InterPro" id="IPR023091">
    <property type="entry name" value="MetalPrtase_cat_dom_sf_prd"/>
</dbReference>
<organism evidence="8 9">
    <name type="scientific">Triparma verrucosa</name>
    <dbReference type="NCBI Taxonomy" id="1606542"/>
    <lineage>
        <taxon>Eukaryota</taxon>
        <taxon>Sar</taxon>
        <taxon>Stramenopiles</taxon>
        <taxon>Ochrophyta</taxon>
        <taxon>Bolidophyceae</taxon>
        <taxon>Parmales</taxon>
        <taxon>Triparmaceae</taxon>
        <taxon>Triparma</taxon>
    </lineage>
</organism>
<name>A0A9W7FD29_9STRA</name>
<comment type="cofactor">
    <cofactor evidence="1">
        <name>Zn(2+)</name>
        <dbReference type="ChEBI" id="CHEBI:29105"/>
    </cofactor>
</comment>
<dbReference type="Proteomes" id="UP001165160">
    <property type="component" value="Unassembled WGS sequence"/>
</dbReference>
<accession>A0A9W7FD29</accession>
<evidence type="ECO:0000256" key="3">
    <source>
        <dbReference type="ARBA" id="ARBA00022722"/>
    </source>
</evidence>
<dbReference type="GO" id="GO:0004519">
    <property type="term" value="F:endonuclease activity"/>
    <property type="evidence" value="ECO:0007669"/>
    <property type="project" value="UniProtKB-KW"/>
</dbReference>
<dbReference type="InterPro" id="IPR002036">
    <property type="entry name" value="YbeY"/>
</dbReference>
<evidence type="ECO:0000256" key="4">
    <source>
        <dbReference type="ARBA" id="ARBA00022723"/>
    </source>
</evidence>
<dbReference type="PANTHER" id="PTHR46986:SF1">
    <property type="entry name" value="ENDORIBONUCLEASE YBEY, CHLOROPLASTIC"/>
    <property type="match status" value="1"/>
</dbReference>
<evidence type="ECO:0000313" key="8">
    <source>
        <dbReference type="EMBL" id="GMI10012.1"/>
    </source>
</evidence>
<dbReference type="Gene3D" id="3.40.390.30">
    <property type="entry name" value="Metalloproteases ('zincins'), catalytic domain"/>
    <property type="match status" value="1"/>
</dbReference>
<dbReference type="PANTHER" id="PTHR46986">
    <property type="entry name" value="ENDORIBONUCLEASE YBEY, CHLOROPLASTIC"/>
    <property type="match status" value="1"/>
</dbReference>
<gene>
    <name evidence="8" type="ORF">TrVE_jg4381</name>
</gene>
<dbReference type="SUPFAM" id="SSF55486">
    <property type="entry name" value="Metalloproteases ('zincins'), catalytic domain"/>
    <property type="match status" value="1"/>
</dbReference>
<dbReference type="EMBL" id="BRXX01000409">
    <property type="protein sequence ID" value="GMI10012.1"/>
    <property type="molecule type" value="Genomic_DNA"/>
</dbReference>
<sequence length="275" mass="30403">MQLVKTATRTTATALLRSSLSISRCSTRLHSSHSTGRPSPPPVHSLLSERVGAVTVELDDGIGDVQDLIGTQTDTHIDMITFPSEYDHGTNYESYETLEGRLQLTASNIMKWLNYENYDVSIILTDLEHQTSHNNDAFGKNSPTDVLSFPSLLSPSSSPGTVDDLTVEFPFTSPSDVNLEICSSMMHLGDIFLCPRYAEYVLACDLHSHPLPNYSEWTSAGASGTMAETRDLGRRCDILILHGLLHLIGYDHVNGEEEKMTMEALEEMAIKELKL</sequence>
<keyword evidence="5" id="KW-0255">Endonuclease</keyword>
<dbReference type="GO" id="GO:0006364">
    <property type="term" value="P:rRNA processing"/>
    <property type="evidence" value="ECO:0007669"/>
    <property type="project" value="InterPro"/>
</dbReference>
<proteinExistence type="inferred from homology"/>
<dbReference type="PROSITE" id="PS01306">
    <property type="entry name" value="UPF0054"/>
    <property type="match status" value="1"/>
</dbReference>
<reference evidence="9" key="1">
    <citation type="journal article" date="2023" name="Commun. Biol.">
        <title>Genome analysis of Parmales, the sister group of diatoms, reveals the evolutionary specialization of diatoms from phago-mixotrophs to photoautotrophs.</title>
        <authorList>
            <person name="Ban H."/>
            <person name="Sato S."/>
            <person name="Yoshikawa S."/>
            <person name="Yamada K."/>
            <person name="Nakamura Y."/>
            <person name="Ichinomiya M."/>
            <person name="Sato N."/>
            <person name="Blanc-Mathieu R."/>
            <person name="Endo H."/>
            <person name="Kuwata A."/>
            <person name="Ogata H."/>
        </authorList>
    </citation>
    <scope>NUCLEOTIDE SEQUENCE [LARGE SCALE GENOMIC DNA]</scope>
    <source>
        <strain evidence="9">NIES 3699</strain>
    </source>
</reference>
<evidence type="ECO:0000256" key="1">
    <source>
        <dbReference type="ARBA" id="ARBA00001947"/>
    </source>
</evidence>
<dbReference type="InterPro" id="IPR020549">
    <property type="entry name" value="YbeY_CS"/>
</dbReference>
<comment type="caution">
    <text evidence="8">The sequence shown here is derived from an EMBL/GenBank/DDBJ whole genome shotgun (WGS) entry which is preliminary data.</text>
</comment>
<keyword evidence="4" id="KW-0479">Metal-binding</keyword>
<dbReference type="Pfam" id="PF02130">
    <property type="entry name" value="YbeY"/>
    <property type="match status" value="2"/>
</dbReference>
<dbReference type="HAMAP" id="MF_00009">
    <property type="entry name" value="Endoribonucl_YbeY"/>
    <property type="match status" value="1"/>
</dbReference>
<evidence type="ECO:0000256" key="5">
    <source>
        <dbReference type="ARBA" id="ARBA00022759"/>
    </source>
</evidence>
<evidence type="ECO:0000256" key="6">
    <source>
        <dbReference type="ARBA" id="ARBA00022801"/>
    </source>
</evidence>
<dbReference type="GO" id="GO:0046872">
    <property type="term" value="F:metal ion binding"/>
    <property type="evidence" value="ECO:0007669"/>
    <property type="project" value="UniProtKB-KW"/>
</dbReference>
<dbReference type="GO" id="GO:0004222">
    <property type="term" value="F:metalloendopeptidase activity"/>
    <property type="evidence" value="ECO:0007669"/>
    <property type="project" value="InterPro"/>
</dbReference>
<keyword evidence="3" id="KW-0540">Nuclease</keyword>
<keyword evidence="9" id="KW-1185">Reference proteome</keyword>
<dbReference type="AlphaFoldDB" id="A0A9W7FD29"/>
<evidence type="ECO:0000313" key="9">
    <source>
        <dbReference type="Proteomes" id="UP001165160"/>
    </source>
</evidence>
<evidence type="ECO:0008006" key="10">
    <source>
        <dbReference type="Google" id="ProtNLM"/>
    </source>
</evidence>
<keyword evidence="7" id="KW-0862">Zinc</keyword>
<comment type="similarity">
    <text evidence="2">Belongs to the endoribonuclease YbeY family.</text>
</comment>